<dbReference type="NCBIfam" id="TIGR04294">
    <property type="entry name" value="pre_pil_HX9DG"/>
    <property type="match status" value="1"/>
</dbReference>
<sequence>MFISFVVGSILSTLTSHEHFERDNMKKSETRSAFTLVELLVVIAIIGVLVGLLLPAVQAAREAARRMSCSNNFKQLGLGIHNYHSAYNQLPIQKAGTGLYPNASWDLSNTQGNCEELSALVGVLPFVEAQALWEQIANPNAPNKDGSAGIWPAMGPTPDNGTGNGNYGPWNEELPFLRCPSDPGTGLPAAGRTNYAASLGDSIVSSTDGPTTSTLNKKNSNAGQMARANCRGVFVPRQKAKFRDILDGLANTIMMGEIVTDLGDRDIRTNPNAIGTTATIVANPALCGDASTVDATRPQFWATSGVALINTGSIGRGFRWADGNPVYSGMMTISPPNSAACVADEGMYDGSGIIATASADKRYGLMPAGSRHQGGCHVLMGDGAVKFITDSIEAGTQTSPMVARIHTSDTGLASGSQSPYGLWGKLGTKASKEVIDSEF</sequence>
<dbReference type="SUPFAM" id="SSF54523">
    <property type="entry name" value="Pili subunits"/>
    <property type="match status" value="1"/>
</dbReference>
<proteinExistence type="predicted"/>
<protein>
    <submittedName>
        <fullName evidence="3">Protein containing DUF1559</fullName>
    </submittedName>
</protein>
<comment type="caution">
    <text evidence="3">The sequence shown here is derived from an EMBL/GenBank/DDBJ whole genome shotgun (WGS) entry which is preliminary data.</text>
</comment>
<dbReference type="NCBIfam" id="TIGR02532">
    <property type="entry name" value="IV_pilin_GFxxxE"/>
    <property type="match status" value="1"/>
</dbReference>
<keyword evidence="1" id="KW-1133">Transmembrane helix</keyword>
<name>M5TWA7_9BACT</name>
<dbReference type="InterPro" id="IPR012902">
    <property type="entry name" value="N_methyl_site"/>
</dbReference>
<organism evidence="3 4">
    <name type="scientific">Rhodopirellula sallentina SM41</name>
    <dbReference type="NCBI Taxonomy" id="1263870"/>
    <lineage>
        <taxon>Bacteria</taxon>
        <taxon>Pseudomonadati</taxon>
        <taxon>Planctomycetota</taxon>
        <taxon>Planctomycetia</taxon>
        <taxon>Pirellulales</taxon>
        <taxon>Pirellulaceae</taxon>
        <taxon>Rhodopirellula</taxon>
    </lineage>
</organism>
<evidence type="ECO:0000313" key="4">
    <source>
        <dbReference type="Proteomes" id="UP000011885"/>
    </source>
</evidence>
<dbReference type="Proteomes" id="UP000011885">
    <property type="component" value="Unassembled WGS sequence"/>
</dbReference>
<dbReference type="AlphaFoldDB" id="M5TWA7"/>
<dbReference type="Pfam" id="PF07963">
    <property type="entry name" value="N_methyl"/>
    <property type="match status" value="1"/>
</dbReference>
<dbReference type="InterPro" id="IPR045584">
    <property type="entry name" value="Pilin-like"/>
</dbReference>
<evidence type="ECO:0000259" key="2">
    <source>
        <dbReference type="Pfam" id="PF07596"/>
    </source>
</evidence>
<dbReference type="PANTHER" id="PTHR30093">
    <property type="entry name" value="GENERAL SECRETION PATHWAY PROTEIN G"/>
    <property type="match status" value="1"/>
</dbReference>
<dbReference type="PANTHER" id="PTHR30093:SF2">
    <property type="entry name" value="TYPE II SECRETION SYSTEM PROTEIN H"/>
    <property type="match status" value="1"/>
</dbReference>
<feature type="domain" description="DUF1559" evidence="2">
    <location>
        <begin position="58"/>
        <end position="394"/>
    </location>
</feature>
<reference evidence="3 4" key="1">
    <citation type="journal article" date="2013" name="Mar. Genomics">
        <title>Expression of sulfatases in Rhodopirellula baltica and the diversity of sulfatases in the genus Rhodopirellula.</title>
        <authorList>
            <person name="Wegner C.E."/>
            <person name="Richter-Heitmann T."/>
            <person name="Klindworth A."/>
            <person name="Klockow C."/>
            <person name="Richter M."/>
            <person name="Achstetter T."/>
            <person name="Glockner F.O."/>
            <person name="Harder J."/>
        </authorList>
    </citation>
    <scope>NUCLEOTIDE SEQUENCE [LARGE SCALE GENOMIC DNA]</scope>
    <source>
        <strain evidence="3 4">SM41</strain>
    </source>
</reference>
<evidence type="ECO:0000313" key="3">
    <source>
        <dbReference type="EMBL" id="EMI53460.1"/>
    </source>
</evidence>
<dbReference type="PATRIC" id="fig|1263870.3.peg.5368"/>
<keyword evidence="1" id="KW-0812">Transmembrane</keyword>
<gene>
    <name evidence="3" type="ORF">RSSM_05076</name>
</gene>
<keyword evidence="1" id="KW-0472">Membrane</keyword>
<dbReference type="InterPro" id="IPR027558">
    <property type="entry name" value="Pre_pil_HX9DG_C"/>
</dbReference>
<dbReference type="InterPro" id="IPR011453">
    <property type="entry name" value="DUF1559"/>
</dbReference>
<dbReference type="Pfam" id="PF07596">
    <property type="entry name" value="SBP_bac_10"/>
    <property type="match status" value="1"/>
</dbReference>
<evidence type="ECO:0000256" key="1">
    <source>
        <dbReference type="SAM" id="Phobius"/>
    </source>
</evidence>
<dbReference type="Gene3D" id="3.30.700.10">
    <property type="entry name" value="Glycoprotein, Type 4 Pilin"/>
    <property type="match status" value="1"/>
</dbReference>
<feature type="transmembrane region" description="Helical" evidence="1">
    <location>
        <begin position="32"/>
        <end position="57"/>
    </location>
</feature>
<accession>M5TWA7</accession>
<dbReference type="EMBL" id="ANOH01000350">
    <property type="protein sequence ID" value="EMI53460.1"/>
    <property type="molecule type" value="Genomic_DNA"/>
</dbReference>
<keyword evidence="4" id="KW-1185">Reference proteome</keyword>